<dbReference type="EMBL" id="LGAA01000018">
    <property type="protein sequence ID" value="KPD02936.1"/>
    <property type="molecule type" value="Genomic_DNA"/>
</dbReference>
<evidence type="ECO:0000313" key="2">
    <source>
        <dbReference type="EMBL" id="KPD02936.1"/>
    </source>
</evidence>
<dbReference type="OrthoDB" id="6454258at2"/>
<accession>A0A0N1KHU3</accession>
<reference evidence="2 3" key="1">
    <citation type="submission" date="2015-07" db="EMBL/GenBank/DDBJ databases">
        <title>ATOL: Assembling a taxonomically balanced genome-scale reconstruction of the evolutionary history of the Enterobacteriaceae.</title>
        <authorList>
            <person name="Plunkett G.III."/>
            <person name="Neeno-Eckwall E.C."/>
            <person name="Glasner J.D."/>
            <person name="Perna N.T."/>
        </authorList>
    </citation>
    <scope>NUCLEOTIDE SEQUENCE [LARGE SCALE GENOMIC DNA]</scope>
    <source>
        <strain evidence="2 3">ATCC 35017</strain>
    </source>
</reference>
<comment type="caution">
    <text evidence="2">The sequence shown here is derived from an EMBL/GenBank/DDBJ whole genome shotgun (WGS) entry which is preliminary data.</text>
</comment>
<gene>
    <name evidence="2" type="ORF">M992_2094</name>
</gene>
<keyword evidence="1" id="KW-0732">Signal</keyword>
<evidence type="ECO:0000313" key="3">
    <source>
        <dbReference type="Proteomes" id="UP000053226"/>
    </source>
</evidence>
<protein>
    <submittedName>
        <fullName evidence="2">Uncharacterized protein</fullName>
    </submittedName>
</protein>
<organism evidence="2 3">
    <name type="scientific">Moellerella wisconsensis ATCC 35017</name>
    <dbReference type="NCBI Taxonomy" id="1354267"/>
    <lineage>
        <taxon>Bacteria</taxon>
        <taxon>Pseudomonadati</taxon>
        <taxon>Pseudomonadota</taxon>
        <taxon>Gammaproteobacteria</taxon>
        <taxon>Enterobacterales</taxon>
        <taxon>Morganellaceae</taxon>
        <taxon>Moellerella</taxon>
    </lineage>
</organism>
<dbReference type="GO" id="GO:0007155">
    <property type="term" value="P:cell adhesion"/>
    <property type="evidence" value="ECO:0007669"/>
    <property type="project" value="InterPro"/>
</dbReference>
<dbReference type="InterPro" id="IPR036937">
    <property type="entry name" value="Adhesion_dom_fimbrial_sf"/>
</dbReference>
<dbReference type="RefSeq" id="WP_053908522.1">
    <property type="nucleotide sequence ID" value="NZ_CAWMUS010000018.1"/>
</dbReference>
<dbReference type="Gene3D" id="2.60.40.1090">
    <property type="entry name" value="Fimbrial-type adhesion domain"/>
    <property type="match status" value="1"/>
</dbReference>
<name>A0A0N1KHU3_9GAMM</name>
<dbReference type="InterPro" id="IPR008966">
    <property type="entry name" value="Adhesion_dom_sf"/>
</dbReference>
<dbReference type="GO" id="GO:0009289">
    <property type="term" value="C:pilus"/>
    <property type="evidence" value="ECO:0007669"/>
    <property type="project" value="InterPro"/>
</dbReference>
<dbReference type="Proteomes" id="UP000053226">
    <property type="component" value="Unassembled WGS sequence"/>
</dbReference>
<feature type="signal peptide" evidence="1">
    <location>
        <begin position="1"/>
        <end position="26"/>
    </location>
</feature>
<feature type="chain" id="PRO_5005875750" evidence="1">
    <location>
        <begin position="27"/>
        <end position="300"/>
    </location>
</feature>
<dbReference type="SUPFAM" id="SSF49401">
    <property type="entry name" value="Bacterial adhesins"/>
    <property type="match status" value="1"/>
</dbReference>
<evidence type="ECO:0000256" key="1">
    <source>
        <dbReference type="SAM" id="SignalP"/>
    </source>
</evidence>
<dbReference type="AlphaFoldDB" id="A0A0N1KHU3"/>
<proteinExistence type="predicted"/>
<keyword evidence="3" id="KW-1185">Reference proteome</keyword>
<sequence length="300" mass="32853">MLKKLLLLSFCLFTGYISIQPLTALADNDWYVSIPESIVDMNAPWNERFQYTSVVYLTDQGLKSKIPLPFDCSVKCWVAVNTQNANNPSQPRYVDPGQPNVMFKGKTTGDALSALYNNIGSMIYTSQGTAPDRRGEGIEWCGAVAISPSGSGSSYVLLPGGECGRLPPASLSCVLLTPDVLLDYGEFHKSDLLDNSLDKRKDGTFKIKCDRDATVLLSLISQDEENSTNRGTRIVFDDNYDLVSYLTINDKAALTPTPFEVTGGDNGTEFKVTSELALEGDQKVVLGPFSSYAYIVLSYQ</sequence>